<dbReference type="GO" id="GO:0006203">
    <property type="term" value="P:dGTP catabolic process"/>
    <property type="evidence" value="ECO:0007669"/>
    <property type="project" value="TreeGrafter"/>
</dbReference>
<evidence type="ECO:0000313" key="3">
    <source>
        <dbReference type="Proteomes" id="UP001189915"/>
    </source>
</evidence>
<dbReference type="PANTHER" id="PTHR11373:SF4">
    <property type="entry name" value="DEOXYNUCLEOSIDE TRIPHOSPHATE TRIPHOSPHOHYDROLASE SAMHD1"/>
    <property type="match status" value="1"/>
</dbReference>
<sequence>MRIFDPLYGEFELSSTSSALATAPEVRRLSQIRLLNSMTPTLSTLGELRRYAHTLGVLYLFSQWRRHSGSTYTNKELDALEVAIILHDIATPPFGHLFEYLLKEELGWDHESAAVDTLLQQHVQEDAGHQIFAGKTPRVMKIASRLGVDIDLVLEILRKQHPLHHLIFGSLDFDNIDNVWRMAWALGFKLRPADAVDLAKSLSVDKSGTLTVSERDLKLVDVWGELRRRVYEVLVFDSPTVASQSVLTEALRVAMRSHLVTTEDWTLTDEMLLDRLMKQKDTRKMISDEYLGVLPKSLLTLQFAWKETEVFSRSRLEIQALIEKKLNEVGNAKWHVYVFKERGSFGKRLQLRTEAGEVHNFGTLSRSLIVYIFYSGSAPKGMTKEAPKLIESIARVLATTSESIVKVYMDGKNIPDESLF</sequence>
<reference evidence="2 3" key="1">
    <citation type="submission" date="2023-07" db="EMBL/GenBank/DDBJ databases">
        <authorList>
            <person name="Peeters C."/>
        </authorList>
    </citation>
    <scope>NUCLEOTIDE SEQUENCE [LARGE SCALE GENOMIC DNA]</scope>
    <source>
        <strain evidence="2 3">LMG 18091</strain>
    </source>
</reference>
<comment type="caution">
    <text evidence="2">The sequence shown here is derived from an EMBL/GenBank/DDBJ whole genome shotgun (WGS) entry which is preliminary data.</text>
</comment>
<dbReference type="SUPFAM" id="SSF109604">
    <property type="entry name" value="HD-domain/PDEase-like"/>
    <property type="match status" value="1"/>
</dbReference>
<dbReference type="InterPro" id="IPR003607">
    <property type="entry name" value="HD/PDEase_dom"/>
</dbReference>
<name>A0AAD2AXT2_9RALS</name>
<dbReference type="CDD" id="cd00077">
    <property type="entry name" value="HDc"/>
    <property type="match status" value="1"/>
</dbReference>
<dbReference type="Gene3D" id="1.10.3210.10">
    <property type="entry name" value="Hypothetical protein af1432"/>
    <property type="match status" value="1"/>
</dbReference>
<feature type="domain" description="HD" evidence="1">
    <location>
        <begin position="50"/>
        <end position="121"/>
    </location>
</feature>
<dbReference type="AlphaFoldDB" id="A0AAD2AXT2"/>
<protein>
    <recommendedName>
        <fullName evidence="1">HD domain-containing protein</fullName>
    </recommendedName>
</protein>
<dbReference type="EMBL" id="CATWAF010000002">
    <property type="protein sequence ID" value="CAJ0693287.1"/>
    <property type="molecule type" value="Genomic_DNA"/>
</dbReference>
<dbReference type="GO" id="GO:0008832">
    <property type="term" value="F:dGTPase activity"/>
    <property type="evidence" value="ECO:0007669"/>
    <property type="project" value="TreeGrafter"/>
</dbReference>
<evidence type="ECO:0000313" key="2">
    <source>
        <dbReference type="EMBL" id="CAJ0693287.1"/>
    </source>
</evidence>
<gene>
    <name evidence="2" type="ORF">LMG18091_01756</name>
</gene>
<dbReference type="Pfam" id="PF01966">
    <property type="entry name" value="HD"/>
    <property type="match status" value="1"/>
</dbReference>
<dbReference type="Proteomes" id="UP001189915">
    <property type="component" value="Unassembled WGS sequence"/>
</dbReference>
<accession>A0AAD2AXT2</accession>
<dbReference type="InterPro" id="IPR006674">
    <property type="entry name" value="HD_domain"/>
</dbReference>
<organism evidence="2 3">
    <name type="scientific">Ralstonia wenshanensis</name>
    <dbReference type="NCBI Taxonomy" id="2842456"/>
    <lineage>
        <taxon>Bacteria</taxon>
        <taxon>Pseudomonadati</taxon>
        <taxon>Pseudomonadota</taxon>
        <taxon>Betaproteobacteria</taxon>
        <taxon>Burkholderiales</taxon>
        <taxon>Burkholderiaceae</taxon>
        <taxon>Ralstonia</taxon>
    </lineage>
</organism>
<evidence type="ECO:0000259" key="1">
    <source>
        <dbReference type="Pfam" id="PF01966"/>
    </source>
</evidence>
<proteinExistence type="predicted"/>
<dbReference type="InterPro" id="IPR050135">
    <property type="entry name" value="dGTPase-like"/>
</dbReference>
<dbReference type="PANTHER" id="PTHR11373">
    <property type="entry name" value="DEOXYNUCLEOSIDE TRIPHOSPHATE TRIPHOSPHOHYDROLASE"/>
    <property type="match status" value="1"/>
</dbReference>
<keyword evidence="3" id="KW-1185">Reference proteome</keyword>